<comment type="similarity">
    <text evidence="1">Belongs to the FAD-binding monooxygenase family.</text>
</comment>
<dbReference type="InterPro" id="IPR036188">
    <property type="entry name" value="FAD/NAD-bd_sf"/>
</dbReference>
<accession>A0A2V1ECZ5</accession>
<dbReference type="GO" id="GO:0050660">
    <property type="term" value="F:flavin adenine dinucleotide binding"/>
    <property type="evidence" value="ECO:0007669"/>
    <property type="project" value="InterPro"/>
</dbReference>
<dbReference type="STRING" id="97972.A0A2V1ECZ5"/>
<dbReference type="InterPro" id="IPR001680">
    <property type="entry name" value="WD40_rpt"/>
</dbReference>
<evidence type="ECO:0000256" key="4">
    <source>
        <dbReference type="ARBA" id="ARBA00023002"/>
    </source>
</evidence>
<dbReference type="InterPro" id="IPR051209">
    <property type="entry name" value="FAD-bind_Monooxygenase_sf"/>
</dbReference>
<reference evidence="6 7" key="1">
    <citation type="journal article" date="2018" name="Sci. Rep.">
        <title>Comparative genomics provides insights into the lifestyle and reveals functional heterogeneity of dark septate endophytic fungi.</title>
        <authorList>
            <person name="Knapp D.G."/>
            <person name="Nemeth J.B."/>
            <person name="Barry K."/>
            <person name="Hainaut M."/>
            <person name="Henrissat B."/>
            <person name="Johnson J."/>
            <person name="Kuo A."/>
            <person name="Lim J.H.P."/>
            <person name="Lipzen A."/>
            <person name="Nolan M."/>
            <person name="Ohm R.A."/>
            <person name="Tamas L."/>
            <person name="Grigoriev I.V."/>
            <person name="Spatafora J.W."/>
            <person name="Nagy L.G."/>
            <person name="Kovacs G.M."/>
        </authorList>
    </citation>
    <scope>NUCLEOTIDE SEQUENCE [LARGE SCALE GENOMIC DNA]</scope>
    <source>
        <strain evidence="6 7">DSE2036</strain>
    </source>
</reference>
<dbReference type="Proteomes" id="UP000244855">
    <property type="component" value="Unassembled WGS sequence"/>
</dbReference>
<evidence type="ECO:0000256" key="2">
    <source>
        <dbReference type="ARBA" id="ARBA00022630"/>
    </source>
</evidence>
<dbReference type="Gene3D" id="3.50.50.60">
    <property type="entry name" value="FAD/NAD(P)-binding domain"/>
    <property type="match status" value="2"/>
</dbReference>
<dbReference type="OrthoDB" id="74360at2759"/>
<evidence type="ECO:0000313" key="6">
    <source>
        <dbReference type="EMBL" id="PVI07220.1"/>
    </source>
</evidence>
<dbReference type="Gene3D" id="2.130.10.10">
    <property type="entry name" value="YVTN repeat-like/Quinoprotein amine dehydrogenase"/>
    <property type="match status" value="1"/>
</dbReference>
<keyword evidence="3" id="KW-0274">FAD</keyword>
<dbReference type="EMBL" id="KZ805305">
    <property type="protein sequence ID" value="PVI07220.1"/>
    <property type="molecule type" value="Genomic_DNA"/>
</dbReference>
<gene>
    <name evidence="6" type="ORF">DM02DRAFT_513303</name>
</gene>
<evidence type="ECO:0000256" key="5">
    <source>
        <dbReference type="SAM" id="MobiDB-lite"/>
    </source>
</evidence>
<dbReference type="InterPro" id="IPR036322">
    <property type="entry name" value="WD40_repeat_dom_sf"/>
</dbReference>
<dbReference type="PANTHER" id="PTHR42877">
    <property type="entry name" value="L-ORNITHINE N(5)-MONOOXYGENASE-RELATED"/>
    <property type="match status" value="1"/>
</dbReference>
<evidence type="ECO:0008006" key="8">
    <source>
        <dbReference type="Google" id="ProtNLM"/>
    </source>
</evidence>
<name>A0A2V1ECZ5_9PLEO</name>
<proteinExistence type="inferred from homology"/>
<evidence type="ECO:0000256" key="1">
    <source>
        <dbReference type="ARBA" id="ARBA00010139"/>
    </source>
</evidence>
<keyword evidence="4" id="KW-0560">Oxidoreductase</keyword>
<evidence type="ECO:0000313" key="7">
    <source>
        <dbReference type="Proteomes" id="UP000244855"/>
    </source>
</evidence>
<feature type="region of interest" description="Disordered" evidence="5">
    <location>
        <begin position="112"/>
        <end position="134"/>
    </location>
</feature>
<dbReference type="GO" id="GO:0004499">
    <property type="term" value="F:N,N-dimethylaniline monooxygenase activity"/>
    <property type="evidence" value="ECO:0007669"/>
    <property type="project" value="InterPro"/>
</dbReference>
<dbReference type="SMART" id="SM00320">
    <property type="entry name" value="WD40"/>
    <property type="match status" value="3"/>
</dbReference>
<keyword evidence="7" id="KW-1185">Reference proteome</keyword>
<dbReference type="Pfam" id="PF00743">
    <property type="entry name" value="FMO-like"/>
    <property type="match status" value="1"/>
</dbReference>
<dbReference type="Pfam" id="PF08513">
    <property type="entry name" value="LisH"/>
    <property type="match status" value="1"/>
</dbReference>
<dbReference type="InterPro" id="IPR020946">
    <property type="entry name" value="Flavin_mOase-like"/>
</dbReference>
<dbReference type="SUPFAM" id="SSF50978">
    <property type="entry name" value="WD40 repeat-like"/>
    <property type="match status" value="1"/>
</dbReference>
<dbReference type="Gene3D" id="1.20.960.30">
    <property type="match status" value="1"/>
</dbReference>
<dbReference type="SUPFAM" id="SSF51905">
    <property type="entry name" value="FAD/NAD(P)-binding domain"/>
    <property type="match status" value="1"/>
</dbReference>
<dbReference type="InterPro" id="IPR006594">
    <property type="entry name" value="LisH"/>
</dbReference>
<evidence type="ECO:0000256" key="3">
    <source>
        <dbReference type="ARBA" id="ARBA00022827"/>
    </source>
</evidence>
<dbReference type="PANTHER" id="PTHR42877:SF7">
    <property type="entry name" value="FLAVIN-BINDING MONOOXYGENASE-RELATED"/>
    <property type="match status" value="1"/>
</dbReference>
<dbReference type="GO" id="GO:0050661">
    <property type="term" value="F:NADP binding"/>
    <property type="evidence" value="ECO:0007669"/>
    <property type="project" value="InterPro"/>
</dbReference>
<protein>
    <recommendedName>
        <fullName evidence="8">FAD/NAD(P)-binding domain-containing protein</fullName>
    </recommendedName>
</protein>
<organism evidence="6 7">
    <name type="scientific">Periconia macrospinosa</name>
    <dbReference type="NCBI Taxonomy" id="97972"/>
    <lineage>
        <taxon>Eukaryota</taxon>
        <taxon>Fungi</taxon>
        <taxon>Dikarya</taxon>
        <taxon>Ascomycota</taxon>
        <taxon>Pezizomycotina</taxon>
        <taxon>Dothideomycetes</taxon>
        <taxon>Pleosporomycetidae</taxon>
        <taxon>Pleosporales</taxon>
        <taxon>Massarineae</taxon>
        <taxon>Periconiaceae</taxon>
        <taxon>Periconia</taxon>
    </lineage>
</organism>
<keyword evidence="2" id="KW-0285">Flavoprotein</keyword>
<sequence>MTIEPLSSNVLNYLVWRYLQEAGYGNAALHLSRCWNRDPEALPFAPNVQPHTLVNLLQDGLWFDKLQAEAGNCEQRYRFGRDHGRPYSVRNGSLLTLDQGIPAHVLAEQANGDGAVQEPPPKRGVKKKSKPKANGVVEPRVAELVNGDAMELDQNGATHVTNSVRAESEAVASETESPTVAEIPISTLSIGQSTEIQTEVIANLTPNTTFIPGLKHIEKAVEHTSWGPAEAPVLLTAGKSLLNINVISKDAGKNSVPAVNTVSLKLPMNNYSITALSWNSSTEVTVSAREECSNETGEKMMIDKLIQIMDGGDDYRVISSTAGLVNTLRWNKEKELLLSISTDGERGSIKIWKNSNDSIPAWTDFTDTAIFDALWISDTAFVVCGISLFKIYEIGDTLTTQRTLDTQVTWETLKYEPSSGIIAALGIENQSSYLGILHPNDSLNLQKHEYPDEYPTDLDFRISTENTTFSDAPFGKSPSPPVLLATCSMSGVVRIWDANSPFKSVRRLPTTDDSQAFKSCFSPDGSLLAAAGPDAVTVWDVEKREVPIASWRAREWGNDKWDPSVDGEFSLGWDPDGSRMSIALGNQVGLYTRFLDSLIRECLQLYYRLPSFPYRGSCAPNCIRQVIQQPSKKNSCRTGQTIQLSTYTTLLQYIPPVHLLPATLSPLTMSAIPNIPTDTPLVSTNGIPNGTTTTNGVPNGTITTPVKLHDHPIDNARPIKVIVIGAGYSGIYMGIRIPEKLCNVELVIYEKNAGVGGTWYENRLCLRYSLYVVPFLASAHSYQYSFEPNPNWSSLYAPAPEIQAYLEFVTKKYSVGRFIKLSHQITECRWDDATAKWHVSVKNLTTGETINDTSDVLISARGGLNTPAWPQIDGLSTFKGEVMHSATWNQSYDWENKRVGVIGSGSSSIQIVPSLQRLPGTHVSTFVRSKTWVSPSIGQELWDQYGFKGFSIPKDLQQRFIDEPEYYHKFRTAVEEDGNGVHALTIKGTPMQEGAKEAFTAHMKKRLESVPHIYDALLPKFSPGCRRLTPGPGYLEALTQPNVAFITSPITRISENAVHTADGVTHEIDALVCATGFHNSTAPPFPLIGASGLSLADKWSKRATNYMSHSLSGFPNLFSMLGPNSGVGSGSLTMMIETVADYGIKMIRKIQKENIAKMEVKREREEDFLEVVDAYFKGTVFGEECRSWYKNKHTGEITGLWPGSCLHCIEAMRSPRWEDFDYVYVDELEGGTKKRANRMLWLGNGWTQNGIDRKHLAWYLEDGYVDRPEAPLPEAKERYHIRPFSY</sequence>
<dbReference type="InterPro" id="IPR015943">
    <property type="entry name" value="WD40/YVTN_repeat-like_dom_sf"/>
</dbReference>